<evidence type="ECO:0000313" key="5">
    <source>
        <dbReference type="Proteomes" id="UP000561077"/>
    </source>
</evidence>
<sequence>MSAPLDDDNDDAVLDRTTLLFVGLVEALDADRQARQKLAIVGAEQAAKQAAIQAEAIKIVRMAGKIARVSEQAMTRRPVLPLLVAGLVGAAMALVAAGGGYAAGRLGM</sequence>
<evidence type="ECO:0000313" key="2">
    <source>
        <dbReference type="EMBL" id="MBB2163408.1"/>
    </source>
</evidence>
<evidence type="ECO:0000313" key="3">
    <source>
        <dbReference type="EMBL" id="MBB2192475.1"/>
    </source>
</evidence>
<dbReference type="RefSeq" id="WP_182972521.1">
    <property type="nucleotide sequence ID" value="NZ_JABEQN010000002.1"/>
</dbReference>
<dbReference type="Proteomes" id="UP000540490">
    <property type="component" value="Unassembled WGS sequence"/>
</dbReference>
<dbReference type="EMBL" id="JABEQO010000002">
    <property type="protein sequence ID" value="MBB2163408.1"/>
    <property type="molecule type" value="Genomic_DNA"/>
</dbReference>
<dbReference type="Proteomes" id="UP000561077">
    <property type="component" value="Unassembled WGS sequence"/>
</dbReference>
<keyword evidence="1" id="KW-0812">Transmembrane</keyword>
<name>A0A7W4NTN9_9PROT</name>
<proteinExistence type="predicted"/>
<protein>
    <submittedName>
        <fullName evidence="2">Uncharacterized protein</fullName>
    </submittedName>
</protein>
<reference evidence="4 5" key="1">
    <citation type="submission" date="2020-04" db="EMBL/GenBank/DDBJ databases">
        <title>Description of novel Gluconacetobacter.</title>
        <authorList>
            <person name="Sombolestani A."/>
        </authorList>
    </citation>
    <scope>NUCLEOTIDE SEQUENCE [LARGE SCALE GENOMIC DNA]</scope>
    <source>
        <strain evidence="3 4">LMG 1728</strain>
        <strain evidence="2 5">LMG 1731</strain>
    </source>
</reference>
<accession>A0A7W4NTN9</accession>
<keyword evidence="1" id="KW-0472">Membrane</keyword>
<keyword evidence="1" id="KW-1133">Transmembrane helix</keyword>
<dbReference type="EMBL" id="JABEQN010000002">
    <property type="protein sequence ID" value="MBB2192475.1"/>
    <property type="molecule type" value="Genomic_DNA"/>
</dbReference>
<evidence type="ECO:0000313" key="4">
    <source>
        <dbReference type="Proteomes" id="UP000540490"/>
    </source>
</evidence>
<dbReference type="AlphaFoldDB" id="A0A7W4NTN9"/>
<gene>
    <name evidence="3" type="ORF">HLH25_02255</name>
    <name evidence="2" type="ORF">HLH26_02445</name>
</gene>
<evidence type="ECO:0000256" key="1">
    <source>
        <dbReference type="SAM" id="Phobius"/>
    </source>
</evidence>
<feature type="transmembrane region" description="Helical" evidence="1">
    <location>
        <begin position="79"/>
        <end position="103"/>
    </location>
</feature>
<organism evidence="2 5">
    <name type="scientific">Gluconacetobacter dulcium</name>
    <dbReference type="NCBI Taxonomy" id="2729096"/>
    <lineage>
        <taxon>Bacteria</taxon>
        <taxon>Pseudomonadati</taxon>
        <taxon>Pseudomonadota</taxon>
        <taxon>Alphaproteobacteria</taxon>
        <taxon>Acetobacterales</taxon>
        <taxon>Acetobacteraceae</taxon>
        <taxon>Gluconacetobacter</taxon>
    </lineage>
</organism>
<comment type="caution">
    <text evidence="2">The sequence shown here is derived from an EMBL/GenBank/DDBJ whole genome shotgun (WGS) entry which is preliminary data.</text>
</comment>
<keyword evidence="4" id="KW-1185">Reference proteome</keyword>